<dbReference type="Proteomes" id="UP001597601">
    <property type="component" value="Unassembled WGS sequence"/>
</dbReference>
<comment type="caution">
    <text evidence="2">The sequence shown here is derived from an EMBL/GenBank/DDBJ whole genome shotgun (WGS) entry which is preliminary data.</text>
</comment>
<evidence type="ECO:0000313" key="3">
    <source>
        <dbReference type="Proteomes" id="UP001597601"/>
    </source>
</evidence>
<dbReference type="RefSeq" id="WP_377122965.1">
    <property type="nucleotide sequence ID" value="NZ_JBHUHN010000001.1"/>
</dbReference>
<keyword evidence="1" id="KW-0472">Membrane</keyword>
<organism evidence="2 3">
    <name type="scientific">Mucilaginibacter antarcticus</name>
    <dbReference type="NCBI Taxonomy" id="1855725"/>
    <lineage>
        <taxon>Bacteria</taxon>
        <taxon>Pseudomonadati</taxon>
        <taxon>Bacteroidota</taxon>
        <taxon>Sphingobacteriia</taxon>
        <taxon>Sphingobacteriales</taxon>
        <taxon>Sphingobacteriaceae</taxon>
        <taxon>Mucilaginibacter</taxon>
    </lineage>
</organism>
<name>A0ABW5XK28_9SPHI</name>
<keyword evidence="1" id="KW-1133">Transmembrane helix</keyword>
<accession>A0ABW5XK28</accession>
<keyword evidence="1" id="KW-0812">Transmembrane</keyword>
<feature type="transmembrane region" description="Helical" evidence="1">
    <location>
        <begin position="7"/>
        <end position="27"/>
    </location>
</feature>
<proteinExistence type="predicted"/>
<evidence type="ECO:0000256" key="1">
    <source>
        <dbReference type="SAM" id="Phobius"/>
    </source>
</evidence>
<keyword evidence="3" id="KW-1185">Reference proteome</keyword>
<dbReference type="EMBL" id="JBHUON010000002">
    <property type="protein sequence ID" value="MFD2863437.1"/>
    <property type="molecule type" value="Genomic_DNA"/>
</dbReference>
<sequence length="62" mass="7020">MKRKISFDPAWVIFFLVTATLVILNFMEDEHSRNLIAGIILCANVILFLGSVLLRTLTDRIG</sequence>
<reference evidence="3" key="1">
    <citation type="journal article" date="2019" name="Int. J. Syst. Evol. Microbiol.">
        <title>The Global Catalogue of Microorganisms (GCM) 10K type strain sequencing project: providing services to taxonomists for standard genome sequencing and annotation.</title>
        <authorList>
            <consortium name="The Broad Institute Genomics Platform"/>
            <consortium name="The Broad Institute Genome Sequencing Center for Infectious Disease"/>
            <person name="Wu L."/>
            <person name="Ma J."/>
        </authorList>
    </citation>
    <scope>NUCLEOTIDE SEQUENCE [LARGE SCALE GENOMIC DNA]</scope>
    <source>
        <strain evidence="3">KCTC 52232</strain>
    </source>
</reference>
<protein>
    <submittedName>
        <fullName evidence="2">Uncharacterized protein</fullName>
    </submittedName>
</protein>
<evidence type="ECO:0000313" key="2">
    <source>
        <dbReference type="EMBL" id="MFD2863437.1"/>
    </source>
</evidence>
<gene>
    <name evidence="2" type="ORF">ACFSYC_01950</name>
</gene>
<feature type="transmembrane region" description="Helical" evidence="1">
    <location>
        <begin position="33"/>
        <end position="54"/>
    </location>
</feature>